<name>A0A087M2N3_9HYPH</name>
<proteinExistence type="predicted"/>
<keyword evidence="2" id="KW-1185">Reference proteome</keyword>
<organism evidence="1 2">
    <name type="scientific">Devosia riboflavina</name>
    <dbReference type="NCBI Taxonomy" id="46914"/>
    <lineage>
        <taxon>Bacteria</taxon>
        <taxon>Pseudomonadati</taxon>
        <taxon>Pseudomonadota</taxon>
        <taxon>Alphaproteobacteria</taxon>
        <taxon>Hyphomicrobiales</taxon>
        <taxon>Devosiaceae</taxon>
        <taxon>Devosia</taxon>
    </lineage>
</organism>
<gene>
    <name evidence="1" type="ORF">JP75_09510</name>
</gene>
<evidence type="ECO:0000313" key="1">
    <source>
        <dbReference type="EMBL" id="KFL31136.1"/>
    </source>
</evidence>
<comment type="caution">
    <text evidence="1">The sequence shown here is derived from an EMBL/GenBank/DDBJ whole genome shotgun (WGS) entry which is preliminary data.</text>
</comment>
<accession>A0A087M2N3</accession>
<dbReference type="AlphaFoldDB" id="A0A087M2N3"/>
<dbReference type="EMBL" id="JQGC01000007">
    <property type="protein sequence ID" value="KFL31136.1"/>
    <property type="molecule type" value="Genomic_DNA"/>
</dbReference>
<evidence type="ECO:0000313" key="2">
    <source>
        <dbReference type="Proteomes" id="UP000028981"/>
    </source>
</evidence>
<reference evidence="1 2" key="1">
    <citation type="submission" date="2014-08" db="EMBL/GenBank/DDBJ databases">
        <authorList>
            <person name="Hassan Y.I."/>
            <person name="Lepp D."/>
            <person name="Zhou T."/>
        </authorList>
    </citation>
    <scope>NUCLEOTIDE SEQUENCE [LARGE SCALE GENOMIC DNA]</scope>
    <source>
        <strain evidence="1 2">IFO13584</strain>
    </source>
</reference>
<protein>
    <submittedName>
        <fullName evidence="1">Uncharacterized protein</fullName>
    </submittedName>
</protein>
<dbReference type="Proteomes" id="UP000028981">
    <property type="component" value="Unassembled WGS sequence"/>
</dbReference>
<sequence>MARYRREVEEAIRTQKGDPLTLAEMECSLDLVDADLAALRSGKPDTRTLMSADLAAEVRRELQGLITTMRLYCKLN</sequence>